<dbReference type="SUPFAM" id="SSF51556">
    <property type="entry name" value="Metallo-dependent hydrolases"/>
    <property type="match status" value="1"/>
</dbReference>
<dbReference type="InterPro" id="IPR052350">
    <property type="entry name" value="Metallo-dep_Lactonases"/>
</dbReference>
<protein>
    <submittedName>
        <fullName evidence="3">Amidohydrolase family protein</fullName>
    </submittedName>
</protein>
<evidence type="ECO:0000313" key="3">
    <source>
        <dbReference type="EMBL" id="XBX77666.1"/>
    </source>
</evidence>
<gene>
    <name evidence="3" type="ORF">ABS642_17365</name>
</gene>
<dbReference type="EMBL" id="CP158357">
    <property type="protein sequence ID" value="XBX77666.1"/>
    <property type="molecule type" value="Genomic_DNA"/>
</dbReference>
<dbReference type="PANTHER" id="PTHR43569:SF2">
    <property type="entry name" value="AMIDOHYDROLASE-RELATED DOMAIN-CONTAINING PROTEIN"/>
    <property type="match status" value="1"/>
</dbReference>
<evidence type="ECO:0000259" key="2">
    <source>
        <dbReference type="Pfam" id="PF04909"/>
    </source>
</evidence>
<dbReference type="AlphaFoldDB" id="A0AAU7VU10"/>
<comment type="similarity">
    <text evidence="1">Belongs to the metallo-dependent hydrolases superfamily.</text>
</comment>
<organism evidence="3">
    <name type="scientific">Microbacterium sp. A8/3-1</name>
    <dbReference type="NCBI Taxonomy" id="3160749"/>
    <lineage>
        <taxon>Bacteria</taxon>
        <taxon>Bacillati</taxon>
        <taxon>Actinomycetota</taxon>
        <taxon>Actinomycetes</taxon>
        <taxon>Micrococcales</taxon>
        <taxon>Microbacteriaceae</taxon>
        <taxon>Microbacterium</taxon>
    </lineage>
</organism>
<evidence type="ECO:0000256" key="1">
    <source>
        <dbReference type="ARBA" id="ARBA00038310"/>
    </source>
</evidence>
<dbReference type="Gene3D" id="3.20.20.140">
    <property type="entry name" value="Metal-dependent hydrolases"/>
    <property type="match status" value="1"/>
</dbReference>
<dbReference type="InterPro" id="IPR032466">
    <property type="entry name" value="Metal_Hydrolase"/>
</dbReference>
<dbReference type="GO" id="GO:0016787">
    <property type="term" value="F:hydrolase activity"/>
    <property type="evidence" value="ECO:0007669"/>
    <property type="project" value="InterPro"/>
</dbReference>
<dbReference type="RefSeq" id="WP_350351107.1">
    <property type="nucleotide sequence ID" value="NZ_CP158357.1"/>
</dbReference>
<accession>A0AAU7VU10</accession>
<proteinExistence type="inferred from homology"/>
<feature type="domain" description="Amidohydrolase-related" evidence="2">
    <location>
        <begin position="4"/>
        <end position="299"/>
    </location>
</feature>
<dbReference type="Pfam" id="PF04909">
    <property type="entry name" value="Amidohydro_2"/>
    <property type="match status" value="1"/>
</dbReference>
<sequence>MRVIDSHLHLWDPELLEYSWLEGPYDARFAEAELERARLGAAAEEKAVFVQAETAEDRFLDEVRWVESLAERIGVIGIVAGVRLDRGVDTTTHLDELAAQSLVVGVRHNLQDEADGLAVSTAFVTGAREVAARGWTFDACVRAAQLPDVARLAGAIPELRMVLDHLGKPEVGTADAPRTPSVEWVRDLDELSRHPEVFCKLSGLPAEAAGNWNREQLEPFLDVAADTFGVERLMWGSDWPVSAIGPAESGDPHASDDGAAAYQATARSRWLEVVVAWAEARGHDVDAILWANAERFYGLGDGGRPDATEPPRRGILGWLRGE</sequence>
<dbReference type="InterPro" id="IPR006680">
    <property type="entry name" value="Amidohydro-rel"/>
</dbReference>
<dbReference type="PANTHER" id="PTHR43569">
    <property type="entry name" value="AMIDOHYDROLASE"/>
    <property type="match status" value="1"/>
</dbReference>
<reference evidence="3" key="1">
    <citation type="submission" date="2024-06" db="EMBL/GenBank/DDBJ databases">
        <title>Draft genome sequence of Microbacterium sp. strain A8/3-1, isolated from Oxytropis tragacanthoides Fisch. ex DC. Root nodules in the Altai region of Russia.</title>
        <authorList>
            <person name="Sazanova A."/>
            <person name="Guro P."/>
            <person name="Kuznetsova I."/>
            <person name="Belimov A."/>
            <person name="Safronova V."/>
        </authorList>
    </citation>
    <scope>NUCLEOTIDE SEQUENCE</scope>
    <source>
        <strain evidence="3">A8/3-1</strain>
    </source>
</reference>
<name>A0AAU7VU10_9MICO</name>